<gene>
    <name evidence="7" type="primary">S100P</name>
</gene>
<dbReference type="Pfam" id="PF00036">
    <property type="entry name" value="EF-hand_1"/>
    <property type="match status" value="1"/>
</dbReference>
<protein>
    <recommendedName>
        <fullName evidence="5">Protein S100</fullName>
    </recommendedName>
    <alternativeName>
        <fullName evidence="5">S100 calcium-binding protein</fullName>
    </alternativeName>
</protein>
<evidence type="ECO:0000256" key="2">
    <source>
        <dbReference type="ARBA" id="ARBA00022723"/>
    </source>
</evidence>
<dbReference type="GO" id="GO:0043542">
    <property type="term" value="P:endothelial cell migration"/>
    <property type="evidence" value="ECO:0007669"/>
    <property type="project" value="TreeGrafter"/>
</dbReference>
<dbReference type="SMART" id="SM00054">
    <property type="entry name" value="EFh"/>
    <property type="match status" value="1"/>
</dbReference>
<evidence type="ECO:0000313" key="7">
    <source>
        <dbReference type="Ensembl" id="ENSPNYP00000026275.1"/>
    </source>
</evidence>
<name>A0A3B4GTE3_9CICH</name>
<feature type="domain" description="EF-hand" evidence="6">
    <location>
        <begin position="58"/>
        <end position="93"/>
    </location>
</feature>
<keyword evidence="4 5" id="KW-0106">Calcium</keyword>
<evidence type="ECO:0000256" key="3">
    <source>
        <dbReference type="ARBA" id="ARBA00022737"/>
    </source>
</evidence>
<keyword evidence="3" id="KW-0677">Repeat</keyword>
<dbReference type="GO" id="GO:0046914">
    <property type="term" value="F:transition metal ion binding"/>
    <property type="evidence" value="ECO:0007669"/>
    <property type="project" value="InterPro"/>
</dbReference>
<dbReference type="Pfam" id="PF01023">
    <property type="entry name" value="S_100"/>
    <property type="match status" value="1"/>
</dbReference>
<dbReference type="PROSITE" id="PS50222">
    <property type="entry name" value="EF_HAND_2"/>
    <property type="match status" value="1"/>
</dbReference>
<dbReference type="Ensembl" id="ENSPNYT00000026916.1">
    <property type="protein sequence ID" value="ENSPNYP00000026275.1"/>
    <property type="gene ID" value="ENSPNYG00000019702.1"/>
</dbReference>
<dbReference type="InterPro" id="IPR002048">
    <property type="entry name" value="EF_hand_dom"/>
</dbReference>
<dbReference type="GO" id="GO:0048306">
    <property type="term" value="F:calcium-dependent protein binding"/>
    <property type="evidence" value="ECO:0007669"/>
    <property type="project" value="TreeGrafter"/>
</dbReference>
<dbReference type="InterPro" id="IPR018247">
    <property type="entry name" value="EF_Hand_1_Ca_BS"/>
</dbReference>
<dbReference type="GO" id="GO:0070062">
    <property type="term" value="C:extracellular exosome"/>
    <property type="evidence" value="ECO:0007669"/>
    <property type="project" value="TreeGrafter"/>
</dbReference>
<sequence length="101" mass="11307">QHINKIFFCTAIMTQLETSVACMMKVFDTYAGKEGKPDSLTKAEVKALLESELPGLLKNQEDLDKLFKELDFNGDGEVDFNEFMVLVASITCVCHGRPCKK</sequence>
<dbReference type="GO" id="GO:0005737">
    <property type="term" value="C:cytoplasm"/>
    <property type="evidence" value="ECO:0007669"/>
    <property type="project" value="TreeGrafter"/>
</dbReference>
<accession>A0A3B4GTE3</accession>
<evidence type="ECO:0000256" key="4">
    <source>
        <dbReference type="ARBA" id="ARBA00022837"/>
    </source>
</evidence>
<dbReference type="PROSITE" id="PS00018">
    <property type="entry name" value="EF_HAND_1"/>
    <property type="match status" value="1"/>
</dbReference>
<dbReference type="PROSITE" id="PS00303">
    <property type="entry name" value="S100_CABP"/>
    <property type="match status" value="1"/>
</dbReference>
<dbReference type="Gene3D" id="1.10.238.10">
    <property type="entry name" value="EF-hand"/>
    <property type="match status" value="1"/>
</dbReference>
<evidence type="ECO:0000259" key="6">
    <source>
        <dbReference type="PROSITE" id="PS50222"/>
    </source>
</evidence>
<organism evidence="7">
    <name type="scientific">Pundamilia nyererei</name>
    <dbReference type="NCBI Taxonomy" id="303518"/>
    <lineage>
        <taxon>Eukaryota</taxon>
        <taxon>Metazoa</taxon>
        <taxon>Chordata</taxon>
        <taxon>Craniata</taxon>
        <taxon>Vertebrata</taxon>
        <taxon>Euteleostomi</taxon>
        <taxon>Actinopterygii</taxon>
        <taxon>Neopterygii</taxon>
        <taxon>Teleostei</taxon>
        <taxon>Neoteleostei</taxon>
        <taxon>Acanthomorphata</taxon>
        <taxon>Ovalentaria</taxon>
        <taxon>Cichlomorphae</taxon>
        <taxon>Cichliformes</taxon>
        <taxon>Cichlidae</taxon>
        <taxon>African cichlids</taxon>
        <taxon>Pseudocrenilabrinae</taxon>
        <taxon>Haplochromini</taxon>
        <taxon>Pundamilia</taxon>
    </lineage>
</organism>
<dbReference type="SMART" id="SM01394">
    <property type="entry name" value="S_100"/>
    <property type="match status" value="1"/>
</dbReference>
<evidence type="ECO:0000256" key="1">
    <source>
        <dbReference type="ARBA" id="ARBA00007323"/>
    </source>
</evidence>
<dbReference type="GO" id="GO:0005509">
    <property type="term" value="F:calcium ion binding"/>
    <property type="evidence" value="ECO:0007669"/>
    <property type="project" value="InterPro"/>
</dbReference>
<evidence type="ECO:0000256" key="5">
    <source>
        <dbReference type="RuleBase" id="RU361184"/>
    </source>
</evidence>
<dbReference type="CDD" id="cd00213">
    <property type="entry name" value="S-100"/>
    <property type="match status" value="1"/>
</dbReference>
<dbReference type="InterPro" id="IPR013787">
    <property type="entry name" value="S100_Ca-bd_sub"/>
</dbReference>
<dbReference type="SUPFAM" id="SSF47473">
    <property type="entry name" value="EF-hand"/>
    <property type="match status" value="1"/>
</dbReference>
<dbReference type="InterPro" id="IPR034325">
    <property type="entry name" value="S-100_dom"/>
</dbReference>
<keyword evidence="2 5" id="KW-0479">Metal-binding</keyword>
<comment type="similarity">
    <text evidence="1 5">Belongs to the S-100 family.</text>
</comment>
<dbReference type="InterPro" id="IPR001751">
    <property type="entry name" value="S100/CaBP7/8-like_CS"/>
</dbReference>
<dbReference type="GeneTree" id="ENSGT00940000162871"/>
<dbReference type="AlphaFoldDB" id="A0A3B4GTE3"/>
<reference evidence="7" key="1">
    <citation type="submission" date="2023-09" db="UniProtKB">
        <authorList>
            <consortium name="Ensembl"/>
        </authorList>
    </citation>
    <scope>IDENTIFICATION</scope>
</reference>
<dbReference type="PANTHER" id="PTHR11639:SF134">
    <property type="entry name" value="PROTEIN S100-A1-RELATED"/>
    <property type="match status" value="1"/>
</dbReference>
<dbReference type="InterPro" id="IPR011992">
    <property type="entry name" value="EF-hand-dom_pair"/>
</dbReference>
<dbReference type="STRING" id="303518.ENSPNYP00000026275"/>
<dbReference type="PANTHER" id="PTHR11639">
    <property type="entry name" value="S100 CALCIUM-BINDING PROTEIN"/>
    <property type="match status" value="1"/>
</dbReference>
<proteinExistence type="inferred from homology"/>